<evidence type="ECO:0000256" key="1">
    <source>
        <dbReference type="SAM" id="MobiDB-lite"/>
    </source>
</evidence>
<organism evidence="2 3">
    <name type="scientific">Myodes glareolus</name>
    <name type="common">Bank vole</name>
    <name type="synonym">Clethrionomys glareolus</name>
    <dbReference type="NCBI Taxonomy" id="447135"/>
    <lineage>
        <taxon>Eukaryota</taxon>
        <taxon>Metazoa</taxon>
        <taxon>Chordata</taxon>
        <taxon>Craniata</taxon>
        <taxon>Vertebrata</taxon>
        <taxon>Euteleostomi</taxon>
        <taxon>Mammalia</taxon>
        <taxon>Eutheria</taxon>
        <taxon>Euarchontoglires</taxon>
        <taxon>Glires</taxon>
        <taxon>Rodentia</taxon>
        <taxon>Myomorpha</taxon>
        <taxon>Muroidea</taxon>
        <taxon>Cricetidae</taxon>
        <taxon>Arvicolinae</taxon>
        <taxon>Myodes</taxon>
    </lineage>
</organism>
<feature type="compositionally biased region" description="Basic and acidic residues" evidence="1">
    <location>
        <begin position="48"/>
        <end position="57"/>
    </location>
</feature>
<gene>
    <name evidence="2" type="ORF">U0070_000051</name>
</gene>
<comment type="caution">
    <text evidence="2">The sequence shown here is derived from an EMBL/GenBank/DDBJ whole genome shotgun (WGS) entry which is preliminary data.</text>
</comment>
<dbReference type="Proteomes" id="UP001488838">
    <property type="component" value="Unassembled WGS sequence"/>
</dbReference>
<protein>
    <submittedName>
        <fullName evidence="2">Uncharacterized protein</fullName>
    </submittedName>
</protein>
<reference evidence="2 3" key="1">
    <citation type="journal article" date="2023" name="bioRxiv">
        <title>Conserved and derived expression patterns and positive selection on dental genes reveal complex evolutionary context of ever-growing rodent molars.</title>
        <authorList>
            <person name="Calamari Z.T."/>
            <person name="Song A."/>
            <person name="Cohen E."/>
            <person name="Akter M."/>
            <person name="Roy R.D."/>
            <person name="Hallikas O."/>
            <person name="Christensen M.M."/>
            <person name="Li P."/>
            <person name="Marangoni P."/>
            <person name="Jernvall J."/>
            <person name="Klein O.D."/>
        </authorList>
    </citation>
    <scope>NUCLEOTIDE SEQUENCE [LARGE SCALE GENOMIC DNA]</scope>
    <source>
        <strain evidence="2">V071</strain>
    </source>
</reference>
<accession>A0AAW0I0Y5</accession>
<dbReference type="EMBL" id="JBBHLL010000250">
    <property type="protein sequence ID" value="KAK7808050.1"/>
    <property type="molecule type" value="Genomic_DNA"/>
</dbReference>
<proteinExistence type="predicted"/>
<evidence type="ECO:0000313" key="3">
    <source>
        <dbReference type="Proteomes" id="UP001488838"/>
    </source>
</evidence>
<keyword evidence="3" id="KW-1185">Reference proteome</keyword>
<feature type="compositionally biased region" description="Basic and acidic residues" evidence="1">
    <location>
        <begin position="1"/>
        <end position="20"/>
    </location>
</feature>
<feature type="compositionally biased region" description="Polar residues" evidence="1">
    <location>
        <begin position="35"/>
        <end position="45"/>
    </location>
</feature>
<sequence>MYVSSEHRSQCTGEKEEKPRRVAKGGTALDEVLSSFDTVTRQPQWDSACHDTSDPRDNGGITGNVEGHQDFRDNAKTLSFCQEDQSRMTGDADDADDDDDSDDDDTDYVDSDDDGDDDDDDDVDDDRDDDDTQAENLKSRWLLDRSLYDKNGIRLLFAGDNKELTNPIFSEDTKYFLIQEGEARRSSDGAHQRKCNGAG</sequence>
<evidence type="ECO:0000313" key="2">
    <source>
        <dbReference type="EMBL" id="KAK7808050.1"/>
    </source>
</evidence>
<feature type="compositionally biased region" description="Acidic residues" evidence="1">
    <location>
        <begin position="91"/>
        <end position="133"/>
    </location>
</feature>
<feature type="region of interest" description="Disordered" evidence="1">
    <location>
        <begin position="1"/>
        <end position="134"/>
    </location>
</feature>
<name>A0AAW0I0Y5_MYOGA</name>
<dbReference type="AlphaFoldDB" id="A0AAW0I0Y5"/>